<dbReference type="InterPro" id="IPR036691">
    <property type="entry name" value="Endo/exonu/phosph_ase_sf"/>
</dbReference>
<evidence type="ECO:0000313" key="1">
    <source>
        <dbReference type="Proteomes" id="UP000694888"/>
    </source>
</evidence>
<dbReference type="PANTHER" id="PTHR23227">
    <property type="entry name" value="BUCENTAUR RELATED"/>
    <property type="match status" value="1"/>
</dbReference>
<reference evidence="2" key="1">
    <citation type="submission" date="2025-08" db="UniProtKB">
        <authorList>
            <consortium name="RefSeq"/>
        </authorList>
    </citation>
    <scope>IDENTIFICATION</scope>
</reference>
<dbReference type="InterPro" id="IPR027124">
    <property type="entry name" value="Swc5/CFDP1/2"/>
</dbReference>
<sequence length="368" mass="43000">MTQNKISIMGITDIRKKGTGTKEIHSNFVLIWSGVRKEQRAEHGVSFIIHPDKAKEILNTDFVSERLIKISIREGKKTTNYIQVYAPCNDSYSDEEKDSFFGQLSDLISNIPDEEDLYVMGDFNGRVGERRTPWTKHLGRHSDHRTPCNYNGNHVLELCVEHDLFITNTFFQHRASQIYTWYRWNNIMVSSQIDFILTRTRMRITITDSRAIPNAGLDTDHRPVITTLTTKKERKPKKHKRQHERLNMHKLGDDQVQAQIRSTLNEKLGSINSTILTVEEAWDTFKTTLLDTMKEVCGTKKTRGKHRKATAWWNEEVKDAIKEKKRLYNVWIRSKNEEDYIKYRLARRHSKKVVITSKKSHGPSMAKN</sequence>
<gene>
    <name evidence="2" type="primary">LOC106012817</name>
</gene>
<proteinExistence type="predicted"/>
<evidence type="ECO:0000313" key="2">
    <source>
        <dbReference type="RefSeq" id="XP_012942356.1"/>
    </source>
</evidence>
<dbReference type="GeneID" id="106012817"/>
<organism evidence="1 2">
    <name type="scientific">Aplysia californica</name>
    <name type="common">California sea hare</name>
    <dbReference type="NCBI Taxonomy" id="6500"/>
    <lineage>
        <taxon>Eukaryota</taxon>
        <taxon>Metazoa</taxon>
        <taxon>Spiralia</taxon>
        <taxon>Lophotrochozoa</taxon>
        <taxon>Mollusca</taxon>
        <taxon>Gastropoda</taxon>
        <taxon>Heterobranchia</taxon>
        <taxon>Euthyneura</taxon>
        <taxon>Tectipleura</taxon>
        <taxon>Aplysiida</taxon>
        <taxon>Aplysioidea</taxon>
        <taxon>Aplysiidae</taxon>
        <taxon>Aplysia</taxon>
    </lineage>
</organism>
<accession>A0ABM1A7J0</accession>
<dbReference type="SUPFAM" id="SSF56219">
    <property type="entry name" value="DNase I-like"/>
    <property type="match status" value="1"/>
</dbReference>
<dbReference type="PANTHER" id="PTHR23227:SF67">
    <property type="entry name" value="CRANIOFACIAL DEVELOPMENT PROTEIN 2-LIKE"/>
    <property type="match status" value="1"/>
</dbReference>
<dbReference type="Proteomes" id="UP000694888">
    <property type="component" value="Unplaced"/>
</dbReference>
<name>A0ABM1A7J0_APLCA</name>
<keyword evidence="1" id="KW-1185">Reference proteome</keyword>
<dbReference type="RefSeq" id="XP_012942356.1">
    <property type="nucleotide sequence ID" value="XM_013086902.1"/>
</dbReference>
<dbReference type="Gene3D" id="3.60.10.10">
    <property type="entry name" value="Endonuclease/exonuclease/phosphatase"/>
    <property type="match status" value="1"/>
</dbReference>
<protein>
    <submittedName>
        <fullName evidence="2">Craniofacial development protein 2-like</fullName>
    </submittedName>
</protein>